<evidence type="ECO:0000313" key="1">
    <source>
        <dbReference type="EMBL" id="ABR16782.1"/>
    </source>
</evidence>
<reference evidence="1" key="1">
    <citation type="submission" date="2007-06" db="EMBL/GenBank/DDBJ databases">
        <title>Full length cDNA sequences from Sitka Spruce (Picea sitchensis).</title>
        <authorList>
            <person name="Ralph S.G."/>
            <person name="Chun H.E."/>
            <person name="Liao N."/>
            <person name="Ali J."/>
            <person name="Reid K."/>
            <person name="Kolosova N."/>
            <person name="Cooper N."/>
            <person name="Cullis C."/>
            <person name="Jancsik S."/>
            <person name="Moore R."/>
            <person name="Mayo M."/>
            <person name="Wagner S."/>
            <person name="Holt R.A."/>
            <person name="Jones S.J.M."/>
            <person name="Marra M.A."/>
            <person name="Ritland C.E."/>
            <person name="Ritland K."/>
            <person name="Bohlmann J."/>
        </authorList>
    </citation>
    <scope>NUCLEOTIDE SEQUENCE</scope>
    <source>
        <tissue evidence="1">Green portion of the leader tissue</tissue>
    </source>
</reference>
<dbReference type="EMBL" id="EF676911">
    <property type="protein sequence ID" value="ABR16782.1"/>
    <property type="molecule type" value="mRNA"/>
</dbReference>
<dbReference type="AlphaFoldDB" id="B8LMA2"/>
<protein>
    <submittedName>
        <fullName evidence="1">Uncharacterized protein</fullName>
    </submittedName>
</protein>
<proteinExistence type="evidence at transcript level"/>
<accession>B8LMA2</accession>
<organism evidence="1">
    <name type="scientific">Picea sitchensis</name>
    <name type="common">Sitka spruce</name>
    <name type="synonym">Pinus sitchensis</name>
    <dbReference type="NCBI Taxonomy" id="3332"/>
    <lineage>
        <taxon>Eukaryota</taxon>
        <taxon>Viridiplantae</taxon>
        <taxon>Streptophyta</taxon>
        <taxon>Embryophyta</taxon>
        <taxon>Tracheophyta</taxon>
        <taxon>Spermatophyta</taxon>
        <taxon>Pinopsida</taxon>
        <taxon>Pinidae</taxon>
        <taxon>Conifers I</taxon>
        <taxon>Pinales</taxon>
        <taxon>Pinaceae</taxon>
        <taxon>Picea</taxon>
    </lineage>
</organism>
<sequence>MLDLLLGCTGVIVFIHGANFFFNYICKHVAVRALTFLSHVV</sequence>
<name>B8LMA2_PICSI</name>